<dbReference type="Gene3D" id="3.40.50.720">
    <property type="entry name" value="NAD(P)-binding Rossmann-like Domain"/>
    <property type="match status" value="1"/>
</dbReference>
<proteinExistence type="predicted"/>
<dbReference type="HOGENOM" id="CLU_007383_10_6_11"/>
<dbReference type="PANTHER" id="PTHR43162:SF1">
    <property type="entry name" value="PRESTALK A DIFFERENTIATION PROTEIN A"/>
    <property type="match status" value="1"/>
</dbReference>
<dbReference type="InterPro" id="IPR051604">
    <property type="entry name" value="Ergot_Alk_Oxidoreductase"/>
</dbReference>
<protein>
    <recommendedName>
        <fullName evidence="1">NmrA-like domain-containing protein</fullName>
    </recommendedName>
</protein>
<accession>E3IZ61</accession>
<dbReference type="STRING" id="298654.FraEuI1c_3479"/>
<dbReference type="Proteomes" id="UP000002484">
    <property type="component" value="Chromosome"/>
</dbReference>
<dbReference type="Pfam" id="PF05368">
    <property type="entry name" value="NmrA"/>
    <property type="match status" value="1"/>
</dbReference>
<dbReference type="AlphaFoldDB" id="E3IZ61"/>
<dbReference type="SUPFAM" id="SSF51735">
    <property type="entry name" value="NAD(P)-binding Rossmann-fold domains"/>
    <property type="match status" value="1"/>
</dbReference>
<organism evidence="2 3">
    <name type="scientific">Pseudofrankia inefficax (strain DSM 45817 / CECT 9037 / DDB 130130 / EuI1c)</name>
    <name type="common">Frankia inefficax</name>
    <dbReference type="NCBI Taxonomy" id="298654"/>
    <lineage>
        <taxon>Bacteria</taxon>
        <taxon>Bacillati</taxon>
        <taxon>Actinomycetota</taxon>
        <taxon>Actinomycetes</taxon>
        <taxon>Frankiales</taxon>
        <taxon>Frankiaceae</taxon>
        <taxon>Pseudofrankia</taxon>
    </lineage>
</organism>
<reference evidence="2 3" key="1">
    <citation type="submission" date="2010-10" db="EMBL/GenBank/DDBJ databases">
        <title>Complete sequence of Frankia sp. EuI1c.</title>
        <authorList>
            <consortium name="US DOE Joint Genome Institute"/>
            <person name="Lucas S."/>
            <person name="Copeland A."/>
            <person name="Lapidus A."/>
            <person name="Cheng J.-F."/>
            <person name="Bruce D."/>
            <person name="Goodwin L."/>
            <person name="Pitluck S."/>
            <person name="Chertkov O."/>
            <person name="Detter J.C."/>
            <person name="Han C."/>
            <person name="Tapia R."/>
            <person name="Land M."/>
            <person name="Hauser L."/>
            <person name="Jeffries C."/>
            <person name="Kyrpides N."/>
            <person name="Ivanova N."/>
            <person name="Mikhailova N."/>
            <person name="Beauchemin N."/>
            <person name="Sen A."/>
            <person name="Sur S.A."/>
            <person name="Gtari M."/>
            <person name="Wall L."/>
            <person name="Tisa L."/>
            <person name="Woyke T."/>
        </authorList>
    </citation>
    <scope>NUCLEOTIDE SEQUENCE [LARGE SCALE GENOMIC DNA]</scope>
    <source>
        <strain evidence="3">DSM 45817 / CECT 9037 / EuI1c</strain>
    </source>
</reference>
<evidence type="ECO:0000313" key="3">
    <source>
        <dbReference type="Proteomes" id="UP000002484"/>
    </source>
</evidence>
<dbReference type="eggNOG" id="COG0702">
    <property type="taxonomic scope" value="Bacteria"/>
</dbReference>
<dbReference type="Gene3D" id="3.90.25.10">
    <property type="entry name" value="UDP-galactose 4-epimerase, domain 1"/>
    <property type="match status" value="1"/>
</dbReference>
<dbReference type="RefSeq" id="WP_013424606.1">
    <property type="nucleotide sequence ID" value="NC_014666.1"/>
</dbReference>
<sequence>MILITGATGSIGTRLVRRLRELDVPFRAMVRDEAKGRALGCDVVVGDFDDPDSVAAALAGVDRLFLNGAGAVPTSGPRQPMVGQQLAAIDTAVAAGVQAIVKVSVWGARQGAKLAAGAHWEIERHLAAAPVASAVLQPSGFMQNFLTGAGAFSENGDLLGIAGGARVSYIDCFDIAACAAVLLTGAEPARGTFVLTGPEALTQAEIAARLSAAFGRPVGSLELPPREMTARLVAQGVPASFAADVAELWDEIADGSLAAVTPTVRELTGADPRTFERFLADLDLGADLGVR</sequence>
<dbReference type="InterPro" id="IPR008030">
    <property type="entry name" value="NmrA-like"/>
</dbReference>
<evidence type="ECO:0000259" key="1">
    <source>
        <dbReference type="Pfam" id="PF05368"/>
    </source>
</evidence>
<dbReference type="KEGG" id="fri:FraEuI1c_3479"/>
<name>E3IZ61_PSEI1</name>
<dbReference type="InParanoid" id="E3IZ61"/>
<dbReference type="OrthoDB" id="4457504at2"/>
<keyword evidence="3" id="KW-1185">Reference proteome</keyword>
<dbReference type="EMBL" id="CP002299">
    <property type="protein sequence ID" value="ADP81488.1"/>
    <property type="molecule type" value="Genomic_DNA"/>
</dbReference>
<evidence type="ECO:0000313" key="2">
    <source>
        <dbReference type="EMBL" id="ADP81488.1"/>
    </source>
</evidence>
<dbReference type="PANTHER" id="PTHR43162">
    <property type="match status" value="1"/>
</dbReference>
<feature type="domain" description="NmrA-like" evidence="1">
    <location>
        <begin position="2"/>
        <end position="278"/>
    </location>
</feature>
<gene>
    <name evidence="2" type="ordered locus">FraEuI1c_3479</name>
</gene>
<dbReference type="InterPro" id="IPR036291">
    <property type="entry name" value="NAD(P)-bd_dom_sf"/>
</dbReference>